<proteinExistence type="predicted"/>
<dbReference type="PROSITE" id="PS00211">
    <property type="entry name" value="ABC_TRANSPORTER_1"/>
    <property type="match status" value="1"/>
</dbReference>
<dbReference type="EMBL" id="JAMXHT010000001">
    <property type="protein sequence ID" value="MCO5396621.1"/>
    <property type="molecule type" value="Genomic_DNA"/>
</dbReference>
<dbReference type="InterPro" id="IPR003593">
    <property type="entry name" value="AAA+_ATPase"/>
</dbReference>
<evidence type="ECO:0000256" key="4">
    <source>
        <dbReference type="ARBA" id="ARBA00022741"/>
    </source>
</evidence>
<keyword evidence="4" id="KW-0547">Nucleotide-binding</keyword>
<dbReference type="Gene3D" id="3.40.50.300">
    <property type="entry name" value="P-loop containing nucleotide triphosphate hydrolases"/>
    <property type="match status" value="1"/>
</dbReference>
<dbReference type="PANTHER" id="PTHR45772">
    <property type="entry name" value="CONSERVED COMPONENT OF ABC TRANSPORTER FOR NATURAL AMINO ACIDS-RELATED"/>
    <property type="match status" value="1"/>
</dbReference>
<dbReference type="InterPro" id="IPR051120">
    <property type="entry name" value="ABC_AA/LPS_Transport"/>
</dbReference>
<reference evidence="7" key="1">
    <citation type="submission" date="2022-06" db="EMBL/GenBank/DDBJ databases">
        <authorList>
            <person name="Lu C.-H."/>
        </authorList>
    </citation>
    <scope>NUCLEOTIDE SEQUENCE</scope>
    <source>
        <strain evidence="7">21MJYT02-11</strain>
    </source>
</reference>
<sequence length="252" mass="27153">MPLLECIGLTKRWGSVTTVDNVDITVNPGEVVALIGPNGAGKSTIFNLIAGTIRKSGGTVSFLGERVERLAAVDLARLGMSRTYQITSLFPQLTALENVRLALQSCTRSRLMPVPSKALRAQTTEEAMEWLDRVRLKAHANTIAATLSHGDQRLLEIATALAMKPKLVLLDEPTQGMSVDETRGTVELLKSLLKGTNMAVLLVEHDLEVVFGLAQRVVVVEQGRKIADGLPEAVKADPAVQRAYLGVGHAEN</sequence>
<dbReference type="PROSITE" id="PS50893">
    <property type="entry name" value="ABC_TRANSPORTER_2"/>
    <property type="match status" value="1"/>
</dbReference>
<comment type="caution">
    <text evidence="7">The sequence shown here is derived from an EMBL/GenBank/DDBJ whole genome shotgun (WGS) entry which is preliminary data.</text>
</comment>
<dbReference type="Pfam" id="PF12399">
    <property type="entry name" value="BCA_ABC_TP_C"/>
    <property type="match status" value="1"/>
</dbReference>
<dbReference type="Proteomes" id="UP001162811">
    <property type="component" value="Unassembled WGS sequence"/>
</dbReference>
<dbReference type="PANTHER" id="PTHR45772:SF2">
    <property type="entry name" value="ABC TRANSPORTER ATP-BINDING PROTEIN"/>
    <property type="match status" value="1"/>
</dbReference>
<evidence type="ECO:0000259" key="6">
    <source>
        <dbReference type="PROSITE" id="PS50893"/>
    </source>
</evidence>
<accession>A0ABT1AE11</accession>
<evidence type="ECO:0000313" key="7">
    <source>
        <dbReference type="EMBL" id="MCO5396621.1"/>
    </source>
</evidence>
<keyword evidence="1" id="KW-0813">Transport</keyword>
<evidence type="ECO:0000256" key="1">
    <source>
        <dbReference type="ARBA" id="ARBA00022448"/>
    </source>
</evidence>
<dbReference type="GO" id="GO:0005524">
    <property type="term" value="F:ATP binding"/>
    <property type="evidence" value="ECO:0007669"/>
    <property type="project" value="UniProtKB-KW"/>
</dbReference>
<gene>
    <name evidence="7" type="ORF">NG900_00225</name>
</gene>
<dbReference type="CDD" id="cd03219">
    <property type="entry name" value="ABC_Mj1267_LivG_branched"/>
    <property type="match status" value="1"/>
</dbReference>
<protein>
    <submittedName>
        <fullName evidence="7">ABC transporter ATP-binding protein</fullName>
    </submittedName>
</protein>
<evidence type="ECO:0000256" key="5">
    <source>
        <dbReference type="ARBA" id="ARBA00022840"/>
    </source>
</evidence>
<organism evidence="7 8">
    <name type="scientific">Ralstonia soli</name>
    <dbReference type="NCBI Taxonomy" id="2953896"/>
    <lineage>
        <taxon>Bacteria</taxon>
        <taxon>Pseudomonadati</taxon>
        <taxon>Pseudomonadota</taxon>
        <taxon>Betaproteobacteria</taxon>
        <taxon>Burkholderiales</taxon>
        <taxon>Burkholderiaceae</taxon>
        <taxon>Ralstonia</taxon>
    </lineage>
</organism>
<dbReference type="SMART" id="SM00382">
    <property type="entry name" value="AAA"/>
    <property type="match status" value="1"/>
</dbReference>
<dbReference type="SUPFAM" id="SSF52540">
    <property type="entry name" value="P-loop containing nucleoside triphosphate hydrolases"/>
    <property type="match status" value="1"/>
</dbReference>
<evidence type="ECO:0000256" key="2">
    <source>
        <dbReference type="ARBA" id="ARBA00022475"/>
    </source>
</evidence>
<dbReference type="Pfam" id="PF00005">
    <property type="entry name" value="ABC_tran"/>
    <property type="match status" value="1"/>
</dbReference>
<dbReference type="InterPro" id="IPR017871">
    <property type="entry name" value="ABC_transporter-like_CS"/>
</dbReference>
<keyword evidence="3" id="KW-0472">Membrane</keyword>
<feature type="domain" description="ABC transporter" evidence="6">
    <location>
        <begin position="4"/>
        <end position="247"/>
    </location>
</feature>
<keyword evidence="3" id="KW-0997">Cell inner membrane</keyword>
<keyword evidence="8" id="KW-1185">Reference proteome</keyword>
<dbReference type="InterPro" id="IPR003439">
    <property type="entry name" value="ABC_transporter-like_ATP-bd"/>
</dbReference>
<dbReference type="InterPro" id="IPR032823">
    <property type="entry name" value="BCA_ABC_TP_C"/>
</dbReference>
<dbReference type="InterPro" id="IPR027417">
    <property type="entry name" value="P-loop_NTPase"/>
</dbReference>
<name>A0ABT1AE11_9RALS</name>
<dbReference type="RefSeq" id="WP_252675569.1">
    <property type="nucleotide sequence ID" value="NZ_JAMXHT010000001.1"/>
</dbReference>
<keyword evidence="2" id="KW-1003">Cell membrane</keyword>
<keyword evidence="5 7" id="KW-0067">ATP-binding</keyword>
<evidence type="ECO:0000256" key="3">
    <source>
        <dbReference type="ARBA" id="ARBA00022519"/>
    </source>
</evidence>
<reference evidence="7" key="2">
    <citation type="journal article" date="2023" name="Front. Microbiol.">
        <title>Ralstonia chuxiongensis sp. nov., Ralstonia mojiangensis sp. nov., and Ralstonia soli sp. nov., isolated from tobacco fields, are three novel species in the family Burkholderiaceae.</title>
        <authorList>
            <person name="Lu C.H."/>
            <person name="Zhang Y.Y."/>
            <person name="Jiang N."/>
            <person name="Chen W."/>
            <person name="Shao X."/>
            <person name="Zhao Z.M."/>
            <person name="Lu W.L."/>
            <person name="Hu X."/>
            <person name="Xi Y.X."/>
            <person name="Zou S.Y."/>
            <person name="Wei Q.J."/>
            <person name="Lin Z.L."/>
            <person name="Gong L."/>
            <person name="Gai X.T."/>
            <person name="Zhang L.Q."/>
            <person name="Li J.Y."/>
            <person name="Jin Y."/>
            <person name="Xia Z.Y."/>
        </authorList>
    </citation>
    <scope>NUCLEOTIDE SEQUENCE</scope>
    <source>
        <strain evidence="7">21MJYT02-11</strain>
    </source>
</reference>
<evidence type="ECO:0000313" key="8">
    <source>
        <dbReference type="Proteomes" id="UP001162811"/>
    </source>
</evidence>